<protein>
    <recommendedName>
        <fullName evidence="9">Peptidase metallopeptidase domain-containing protein</fullName>
    </recommendedName>
</protein>
<comment type="cofactor">
    <cofactor evidence="7">
        <name>Ca(2+)</name>
        <dbReference type="ChEBI" id="CHEBI:29108"/>
    </cofactor>
    <text evidence="7">Can bind about 5 Ca(2+) ions per subunit.</text>
</comment>
<evidence type="ECO:0000259" key="9">
    <source>
        <dbReference type="SMART" id="SM00235"/>
    </source>
</evidence>
<evidence type="ECO:0000256" key="5">
    <source>
        <dbReference type="ARBA" id="ARBA00022833"/>
    </source>
</evidence>
<organism evidence="10 11">
    <name type="scientific">Mesorhabditis belari</name>
    <dbReference type="NCBI Taxonomy" id="2138241"/>
    <lineage>
        <taxon>Eukaryota</taxon>
        <taxon>Metazoa</taxon>
        <taxon>Ecdysozoa</taxon>
        <taxon>Nematoda</taxon>
        <taxon>Chromadorea</taxon>
        <taxon>Rhabditida</taxon>
        <taxon>Rhabditina</taxon>
        <taxon>Rhabditomorpha</taxon>
        <taxon>Rhabditoidea</taxon>
        <taxon>Rhabditidae</taxon>
        <taxon>Mesorhabditinae</taxon>
        <taxon>Mesorhabditis</taxon>
    </lineage>
</organism>
<keyword evidence="5 7" id="KW-0862">Zinc</keyword>
<dbReference type="InterPro" id="IPR001818">
    <property type="entry name" value="Pept_M10_metallopeptidase"/>
</dbReference>
<keyword evidence="7" id="KW-0106">Calcium</keyword>
<dbReference type="GO" id="GO:0004222">
    <property type="term" value="F:metalloendopeptidase activity"/>
    <property type="evidence" value="ECO:0007669"/>
    <property type="project" value="InterPro"/>
</dbReference>
<dbReference type="WBParaSite" id="MBELARI_LOCUS15276.1">
    <property type="protein sequence ID" value="MBELARI_LOCUS15276.1"/>
    <property type="gene ID" value="MBELARI_LOCUS15276"/>
</dbReference>
<dbReference type="InterPro" id="IPR029063">
    <property type="entry name" value="SAM-dependent_MTases_sf"/>
</dbReference>
<dbReference type="Proteomes" id="UP000887575">
    <property type="component" value="Unassembled WGS sequence"/>
</dbReference>
<reference evidence="11" key="1">
    <citation type="submission" date="2024-02" db="UniProtKB">
        <authorList>
            <consortium name="WormBaseParasite"/>
        </authorList>
    </citation>
    <scope>IDENTIFICATION</scope>
</reference>
<keyword evidence="8" id="KW-0812">Transmembrane</keyword>
<dbReference type="PANTHER" id="PTHR10201:SF323">
    <property type="entry name" value="MATRIX METALLOPROTEINASE-21"/>
    <property type="match status" value="1"/>
</dbReference>
<keyword evidence="2" id="KW-0645">Protease</keyword>
<keyword evidence="6" id="KW-0482">Metalloprotease</keyword>
<dbReference type="InterPro" id="IPR021190">
    <property type="entry name" value="Pept_M10A"/>
</dbReference>
<evidence type="ECO:0000256" key="8">
    <source>
        <dbReference type="SAM" id="Phobius"/>
    </source>
</evidence>
<feature type="domain" description="Peptidase metallopeptidase" evidence="9">
    <location>
        <begin position="350"/>
        <end position="495"/>
    </location>
</feature>
<comment type="similarity">
    <text evidence="1">Belongs to the peptidase M10A family.</text>
</comment>
<dbReference type="Pfam" id="PF00413">
    <property type="entry name" value="Peptidase_M10"/>
    <property type="match status" value="1"/>
</dbReference>
<dbReference type="PRINTS" id="PR00138">
    <property type="entry name" value="MATRIXIN"/>
</dbReference>
<feature type="binding site" evidence="7">
    <location>
        <position position="454"/>
    </location>
    <ligand>
        <name>Zn(2+)</name>
        <dbReference type="ChEBI" id="CHEBI:29105"/>
        <label>2</label>
        <note>catalytic</note>
    </ligand>
</feature>
<feature type="binding site" evidence="7">
    <location>
        <position position="450"/>
    </location>
    <ligand>
        <name>Zn(2+)</name>
        <dbReference type="ChEBI" id="CHEBI:29105"/>
        <label>2</label>
        <note>catalytic</note>
    </ligand>
</feature>
<dbReference type="PANTHER" id="PTHR10201">
    <property type="entry name" value="MATRIX METALLOPROTEINASE"/>
    <property type="match status" value="1"/>
</dbReference>
<dbReference type="InterPro" id="IPR024079">
    <property type="entry name" value="MetalloPept_cat_dom_sf"/>
</dbReference>
<keyword evidence="8" id="KW-1133">Transmembrane helix</keyword>
<proteinExistence type="inferred from homology"/>
<evidence type="ECO:0000256" key="4">
    <source>
        <dbReference type="ARBA" id="ARBA00022801"/>
    </source>
</evidence>
<feature type="binding site" evidence="7">
    <location>
        <position position="468"/>
    </location>
    <ligand>
        <name>Zn(2+)</name>
        <dbReference type="ChEBI" id="CHEBI:29105"/>
        <label>2</label>
        <note>catalytic</note>
    </ligand>
</feature>
<dbReference type="SUPFAM" id="SSF53335">
    <property type="entry name" value="S-adenosyl-L-methionine-dependent methyltransferases"/>
    <property type="match status" value="1"/>
</dbReference>
<evidence type="ECO:0000313" key="11">
    <source>
        <dbReference type="WBParaSite" id="MBELARI_LOCUS15276.1"/>
    </source>
</evidence>
<dbReference type="Gene3D" id="3.40.390.10">
    <property type="entry name" value="Collagenase (Catalytic Domain)"/>
    <property type="match status" value="1"/>
</dbReference>
<dbReference type="InterPro" id="IPR006026">
    <property type="entry name" value="Peptidase_Metallo"/>
</dbReference>
<sequence length="495" mass="56143">MMRFKHSLRTKLWMIFLAITISGIIFFISQSQRDRASDSMALSKEEFYRLAEAQSFASNESAQISWEILLEWRVFRGERSLAQHNRSSSSSWSVDLLISSQGPIRTLSTQSFEGMIVFEMPLILPTDYIFDSLNSSGWRVNKSSLPMGYLTDIVQGIFWTGALELDKEVVGDVLVIGLGAGGVNNFLSTSFPNLNLTMVDINPSTKTMAIEQFEVIENGKTRIIIEDGVKYIDEQVKAGKSQLFDAIIVDACHNDFHHPIICPIDEFTSDGILGQIEKLLKQNGVLIVNVLTFDLIQQRETFDRVLNSHAKVFGERACTMKIVEDWENRVLFCSRSSRLTFEASPLKEITFHRWKINELTWSIGSYPSSLTKEQVRKSFANAFDAWSQISSFVFTEITRSDYADIKAALAVMAVTHFPPSGISLFNAKTKWVDTDPIGDIEMDLRREALHQIGHALGLKHSKDLSSIMHFSQYRHTEHEVKIEEIDVEALQKLYG</sequence>
<feature type="binding site" evidence="7">
    <location>
        <position position="460"/>
    </location>
    <ligand>
        <name>Zn(2+)</name>
        <dbReference type="ChEBI" id="CHEBI:29105"/>
        <label>2</label>
        <note>catalytic</note>
    </ligand>
</feature>
<evidence type="ECO:0000313" key="10">
    <source>
        <dbReference type="Proteomes" id="UP000887575"/>
    </source>
</evidence>
<dbReference type="GO" id="GO:0006508">
    <property type="term" value="P:proteolysis"/>
    <property type="evidence" value="ECO:0007669"/>
    <property type="project" value="UniProtKB-KW"/>
</dbReference>
<feature type="transmembrane region" description="Helical" evidence="8">
    <location>
        <begin position="12"/>
        <end position="29"/>
    </location>
</feature>
<dbReference type="CDD" id="cd02440">
    <property type="entry name" value="AdoMet_MTases"/>
    <property type="match status" value="1"/>
</dbReference>
<feature type="binding site" evidence="7">
    <location>
        <position position="404"/>
    </location>
    <ligand>
        <name>Ca(2+)</name>
        <dbReference type="ChEBI" id="CHEBI:29108"/>
        <label>2</label>
    </ligand>
</feature>
<evidence type="ECO:0000256" key="1">
    <source>
        <dbReference type="ARBA" id="ARBA00010370"/>
    </source>
</evidence>
<keyword evidence="8" id="KW-0472">Membrane</keyword>
<dbReference type="GO" id="GO:0031012">
    <property type="term" value="C:extracellular matrix"/>
    <property type="evidence" value="ECO:0007669"/>
    <property type="project" value="InterPro"/>
</dbReference>
<accession>A0AAF3EMR0</accession>
<comment type="cofactor">
    <cofactor evidence="7">
        <name>Zn(2+)</name>
        <dbReference type="ChEBI" id="CHEBI:29105"/>
    </cofactor>
    <text evidence="7">Binds 2 Zn(2+) ions per subunit.</text>
</comment>
<keyword evidence="4" id="KW-0378">Hydrolase</keyword>
<keyword evidence="10" id="KW-1185">Reference proteome</keyword>
<dbReference type="AlphaFoldDB" id="A0AAF3EMR0"/>
<evidence type="ECO:0000256" key="2">
    <source>
        <dbReference type="ARBA" id="ARBA00022670"/>
    </source>
</evidence>
<dbReference type="SUPFAM" id="SSF55486">
    <property type="entry name" value="Metalloproteases ('zincins'), catalytic domain"/>
    <property type="match status" value="1"/>
</dbReference>
<evidence type="ECO:0000256" key="3">
    <source>
        <dbReference type="ARBA" id="ARBA00022723"/>
    </source>
</evidence>
<evidence type="ECO:0000256" key="7">
    <source>
        <dbReference type="PIRSR" id="PIRSR621190-2"/>
    </source>
</evidence>
<keyword evidence="3 7" id="KW-0479">Metal-binding</keyword>
<evidence type="ECO:0000256" key="6">
    <source>
        <dbReference type="ARBA" id="ARBA00023049"/>
    </source>
</evidence>
<name>A0AAF3EMR0_9BILA</name>
<dbReference type="GO" id="GO:0008270">
    <property type="term" value="F:zinc ion binding"/>
    <property type="evidence" value="ECO:0007669"/>
    <property type="project" value="InterPro"/>
</dbReference>
<dbReference type="SMART" id="SM00235">
    <property type="entry name" value="ZnMc"/>
    <property type="match status" value="1"/>
</dbReference>
<dbReference type="Gene3D" id="3.40.50.150">
    <property type="entry name" value="Vaccinia Virus protein VP39"/>
    <property type="match status" value="1"/>
</dbReference>